<dbReference type="GO" id="GO:0008494">
    <property type="term" value="F:translation activator activity"/>
    <property type="evidence" value="ECO:0007669"/>
    <property type="project" value="TreeGrafter"/>
</dbReference>
<dbReference type="AlphaFoldDB" id="A0AAW0WR27"/>
<evidence type="ECO:0000313" key="7">
    <source>
        <dbReference type="Proteomes" id="UP001445076"/>
    </source>
</evidence>
<protein>
    <recommendedName>
        <fullName evidence="5">MIF4G domain-containing protein</fullName>
    </recommendedName>
</protein>
<evidence type="ECO:0000256" key="2">
    <source>
        <dbReference type="ARBA" id="ARBA00022490"/>
    </source>
</evidence>
<name>A0AAW0WR27_CHEQU</name>
<feature type="region of interest" description="Disordered" evidence="4">
    <location>
        <begin position="1"/>
        <end position="50"/>
    </location>
</feature>
<dbReference type="Gene3D" id="1.25.40.180">
    <property type="match status" value="1"/>
</dbReference>
<evidence type="ECO:0000256" key="1">
    <source>
        <dbReference type="ARBA" id="ARBA00004496"/>
    </source>
</evidence>
<feature type="compositionally biased region" description="Pro residues" evidence="4">
    <location>
        <begin position="142"/>
        <end position="151"/>
    </location>
</feature>
<feature type="region of interest" description="Disordered" evidence="4">
    <location>
        <begin position="490"/>
        <end position="543"/>
    </location>
</feature>
<dbReference type="GO" id="GO:0005737">
    <property type="term" value="C:cytoplasm"/>
    <property type="evidence" value="ECO:0007669"/>
    <property type="project" value="UniProtKB-SubCell"/>
</dbReference>
<evidence type="ECO:0000256" key="3">
    <source>
        <dbReference type="ARBA" id="ARBA00022845"/>
    </source>
</evidence>
<dbReference type="GO" id="GO:0006446">
    <property type="term" value="P:regulation of translational initiation"/>
    <property type="evidence" value="ECO:0007669"/>
    <property type="project" value="TreeGrafter"/>
</dbReference>
<sequence length="567" mass="60879">MEAGGGRGRGRGRGVTGNDGVERAVLRRPHVHPEGPGVLQPQSGALQSQSGALQSQSVVLQAQSGVISPQSAVILPQSVVLSTQSGTLPPQSVVLSTQSGTLPPQPGVLSPQSGVLSQSGIILHQPGFPPPQPGLNSHQPGVLPPQPGVLPPQPGVLPPQPGVLPPQPGVLAPQPGVFSPQPGVFPPQPGVFPQQKQNSTIVTGGGNRNWCTSSMQPQEIKSKKTFLLSADAPEFVPRTFIQPSAQPQIQISNPVQSMQQHHQVTSPVVPQPQIQYTCHPVVVQVNNLVVQLTIKPNRFDQIARQLTTILTWQVKDAYLMKELITVIFEQGVGEVNFRYSGAKLCQHLSKNVTQSYNGPTFKSVLLQRCQEEFNVKDVYLHTDPPRVCGFTLFLAELFTQLVTSSGETLNILQGALCQLLRALLSHPTDSNLKCVAQVLKFTGSNLDSSNRNEMDQLMCNLKDVAMTAPVSTGTRSLLLAVIELRAANWGRGPPSPPHSPGDTPTHSNIPMGTVYYGPGGVIQRVEDEPEDSASDTDDFINSGWSPAVEELEGDVAEAFEEFLRLQQ</sequence>
<evidence type="ECO:0000259" key="5">
    <source>
        <dbReference type="SMART" id="SM00543"/>
    </source>
</evidence>
<feature type="domain" description="MIF4G" evidence="5">
    <location>
        <begin position="282"/>
        <end position="488"/>
    </location>
</feature>
<keyword evidence="3" id="KW-0810">Translation regulation</keyword>
<dbReference type="GO" id="GO:0003723">
    <property type="term" value="F:RNA binding"/>
    <property type="evidence" value="ECO:0007669"/>
    <property type="project" value="InterPro"/>
</dbReference>
<dbReference type="InterPro" id="IPR003890">
    <property type="entry name" value="MIF4G-like_typ-3"/>
</dbReference>
<proteinExistence type="predicted"/>
<dbReference type="InterPro" id="IPR016024">
    <property type="entry name" value="ARM-type_fold"/>
</dbReference>
<evidence type="ECO:0000256" key="4">
    <source>
        <dbReference type="SAM" id="MobiDB-lite"/>
    </source>
</evidence>
<dbReference type="PANTHER" id="PTHR23254:SF15">
    <property type="entry name" value="POLYADENYLATE-BINDING PROTEIN-INTERACTING PROTEIN 1"/>
    <property type="match status" value="1"/>
</dbReference>
<feature type="region of interest" description="Disordered" evidence="4">
    <location>
        <begin position="126"/>
        <end position="151"/>
    </location>
</feature>
<accession>A0AAW0WR27</accession>
<dbReference type="InterPro" id="IPR051367">
    <property type="entry name" value="mRNA_TranslReg/HistoneTransl"/>
</dbReference>
<dbReference type="SUPFAM" id="SSF48371">
    <property type="entry name" value="ARM repeat"/>
    <property type="match status" value="1"/>
</dbReference>
<keyword evidence="2" id="KW-0963">Cytoplasm</keyword>
<reference evidence="6 7" key="1">
    <citation type="journal article" date="2024" name="BMC Genomics">
        <title>Genome assembly of redclaw crayfish (Cherax quadricarinatus) provides insights into its immune adaptation and hypoxia tolerance.</title>
        <authorList>
            <person name="Liu Z."/>
            <person name="Zheng J."/>
            <person name="Li H."/>
            <person name="Fang K."/>
            <person name="Wang S."/>
            <person name="He J."/>
            <person name="Zhou D."/>
            <person name="Weng S."/>
            <person name="Chi M."/>
            <person name="Gu Z."/>
            <person name="He J."/>
            <person name="Li F."/>
            <person name="Wang M."/>
        </authorList>
    </citation>
    <scope>NUCLEOTIDE SEQUENCE [LARGE SCALE GENOMIC DNA]</scope>
    <source>
        <strain evidence="6">ZL_2023a</strain>
    </source>
</reference>
<feature type="compositionally biased region" description="Low complexity" evidence="4">
    <location>
        <begin position="39"/>
        <end position="50"/>
    </location>
</feature>
<dbReference type="EMBL" id="JARKIK010000050">
    <property type="protein sequence ID" value="KAK8734696.1"/>
    <property type="molecule type" value="Genomic_DNA"/>
</dbReference>
<gene>
    <name evidence="6" type="ORF">OTU49_005938</name>
</gene>
<dbReference type="Proteomes" id="UP001445076">
    <property type="component" value="Unassembled WGS sequence"/>
</dbReference>
<dbReference type="Pfam" id="PF02854">
    <property type="entry name" value="MIF4G"/>
    <property type="match status" value="1"/>
</dbReference>
<evidence type="ECO:0000313" key="6">
    <source>
        <dbReference type="EMBL" id="KAK8734696.1"/>
    </source>
</evidence>
<feature type="compositionally biased region" description="Gly residues" evidence="4">
    <location>
        <begin position="1"/>
        <end position="17"/>
    </location>
</feature>
<comment type="subcellular location">
    <subcellularLocation>
        <location evidence="1">Cytoplasm</location>
    </subcellularLocation>
</comment>
<dbReference type="SMART" id="SM00543">
    <property type="entry name" value="MIF4G"/>
    <property type="match status" value="1"/>
</dbReference>
<keyword evidence="7" id="KW-1185">Reference proteome</keyword>
<comment type="caution">
    <text evidence="6">The sequence shown here is derived from an EMBL/GenBank/DDBJ whole genome shotgun (WGS) entry which is preliminary data.</text>
</comment>
<dbReference type="PANTHER" id="PTHR23254">
    <property type="entry name" value="EIF4G DOMAIN PROTEIN"/>
    <property type="match status" value="1"/>
</dbReference>
<organism evidence="6 7">
    <name type="scientific">Cherax quadricarinatus</name>
    <name type="common">Australian red claw crayfish</name>
    <dbReference type="NCBI Taxonomy" id="27406"/>
    <lineage>
        <taxon>Eukaryota</taxon>
        <taxon>Metazoa</taxon>
        <taxon>Ecdysozoa</taxon>
        <taxon>Arthropoda</taxon>
        <taxon>Crustacea</taxon>
        <taxon>Multicrustacea</taxon>
        <taxon>Malacostraca</taxon>
        <taxon>Eumalacostraca</taxon>
        <taxon>Eucarida</taxon>
        <taxon>Decapoda</taxon>
        <taxon>Pleocyemata</taxon>
        <taxon>Astacidea</taxon>
        <taxon>Parastacoidea</taxon>
        <taxon>Parastacidae</taxon>
        <taxon>Cherax</taxon>
    </lineage>
</organism>
<feature type="compositionally biased region" description="Acidic residues" evidence="4">
    <location>
        <begin position="527"/>
        <end position="538"/>
    </location>
</feature>